<dbReference type="EMBL" id="CM000882">
    <property type="protein sequence ID" value="PNT69390.1"/>
    <property type="molecule type" value="Genomic_DNA"/>
</dbReference>
<evidence type="ECO:0000313" key="2">
    <source>
        <dbReference type="EnsemblPlants" id="PNT69390"/>
    </source>
</evidence>
<proteinExistence type="predicted"/>
<dbReference type="Gramene" id="PNT69390">
    <property type="protein sequence ID" value="PNT69390"/>
    <property type="gene ID" value="BRADI_3g54587v3"/>
</dbReference>
<keyword evidence="3" id="KW-1185">Reference proteome</keyword>
<dbReference type="AlphaFoldDB" id="A0A2K2D537"/>
<reference evidence="1 2" key="1">
    <citation type="journal article" date="2010" name="Nature">
        <title>Genome sequencing and analysis of the model grass Brachypodium distachyon.</title>
        <authorList>
            <consortium name="International Brachypodium Initiative"/>
        </authorList>
    </citation>
    <scope>NUCLEOTIDE SEQUENCE [LARGE SCALE GENOMIC DNA]</scope>
    <source>
        <strain evidence="1 2">Bd21</strain>
    </source>
</reference>
<protein>
    <submittedName>
        <fullName evidence="1 2">Uncharacterized protein</fullName>
    </submittedName>
</protein>
<dbReference type="Proteomes" id="UP000008810">
    <property type="component" value="Chromosome 3"/>
</dbReference>
<evidence type="ECO:0000313" key="1">
    <source>
        <dbReference type="EMBL" id="PNT69390.1"/>
    </source>
</evidence>
<evidence type="ECO:0000313" key="3">
    <source>
        <dbReference type="Proteomes" id="UP000008810"/>
    </source>
</evidence>
<sequence>MGYSSNDLFCLIYRSKFLKAHLLNAAHYVDQKGHLRSLSQCSFLRSWSDSRSISSCGCLVEFDTTRKHVGLGQRSGENGIVVVDVQLEGCEIGHRQLHARQP</sequence>
<name>A0A2K2D537_BRADI</name>
<accession>A0A2K2D537</accession>
<reference evidence="1" key="2">
    <citation type="submission" date="2017-06" db="EMBL/GenBank/DDBJ databases">
        <title>WGS assembly of Brachypodium distachyon.</title>
        <authorList>
            <consortium name="The International Brachypodium Initiative"/>
            <person name="Lucas S."/>
            <person name="Harmon-Smith M."/>
            <person name="Lail K."/>
            <person name="Tice H."/>
            <person name="Grimwood J."/>
            <person name="Bruce D."/>
            <person name="Barry K."/>
            <person name="Shu S."/>
            <person name="Lindquist E."/>
            <person name="Wang M."/>
            <person name="Pitluck S."/>
            <person name="Vogel J.P."/>
            <person name="Garvin D.F."/>
            <person name="Mockler T.C."/>
            <person name="Schmutz J."/>
            <person name="Rokhsar D."/>
            <person name="Bevan M.W."/>
        </authorList>
    </citation>
    <scope>NUCLEOTIDE SEQUENCE</scope>
    <source>
        <strain evidence="1">Bd21</strain>
    </source>
</reference>
<gene>
    <name evidence="1" type="ORF">BRADI_3g54587v3</name>
</gene>
<organism evidence="1">
    <name type="scientific">Brachypodium distachyon</name>
    <name type="common">Purple false brome</name>
    <name type="synonym">Trachynia distachya</name>
    <dbReference type="NCBI Taxonomy" id="15368"/>
    <lineage>
        <taxon>Eukaryota</taxon>
        <taxon>Viridiplantae</taxon>
        <taxon>Streptophyta</taxon>
        <taxon>Embryophyta</taxon>
        <taxon>Tracheophyta</taxon>
        <taxon>Spermatophyta</taxon>
        <taxon>Magnoliopsida</taxon>
        <taxon>Liliopsida</taxon>
        <taxon>Poales</taxon>
        <taxon>Poaceae</taxon>
        <taxon>BOP clade</taxon>
        <taxon>Pooideae</taxon>
        <taxon>Stipodae</taxon>
        <taxon>Brachypodieae</taxon>
        <taxon>Brachypodium</taxon>
    </lineage>
</organism>
<dbReference type="EnsemblPlants" id="PNT69390">
    <property type="protein sequence ID" value="PNT69390"/>
    <property type="gene ID" value="BRADI_3g54587v3"/>
</dbReference>
<dbReference type="InParanoid" id="A0A2K2D537"/>
<reference evidence="2" key="3">
    <citation type="submission" date="2018-08" db="UniProtKB">
        <authorList>
            <consortium name="EnsemblPlants"/>
        </authorList>
    </citation>
    <scope>IDENTIFICATION</scope>
    <source>
        <strain evidence="2">cv. Bd21</strain>
    </source>
</reference>